<dbReference type="EMBL" id="JABBWK010000235">
    <property type="protein sequence ID" value="KAG1886905.1"/>
    <property type="molecule type" value="Genomic_DNA"/>
</dbReference>
<evidence type="ECO:0000256" key="1">
    <source>
        <dbReference type="ARBA" id="ARBA00022630"/>
    </source>
</evidence>
<gene>
    <name evidence="5" type="ORF">F5891DRAFT_967697</name>
</gene>
<evidence type="ECO:0000256" key="2">
    <source>
        <dbReference type="ARBA" id="ARBA00022827"/>
    </source>
</evidence>
<dbReference type="GO" id="GO:0071949">
    <property type="term" value="F:FAD binding"/>
    <property type="evidence" value="ECO:0007669"/>
    <property type="project" value="InterPro"/>
</dbReference>
<dbReference type="AlphaFoldDB" id="A0AAD4DNT3"/>
<dbReference type="RefSeq" id="XP_041216746.1">
    <property type="nucleotide sequence ID" value="XM_041376275.1"/>
</dbReference>
<reference evidence="5" key="1">
    <citation type="journal article" date="2020" name="New Phytol.">
        <title>Comparative genomics reveals dynamic genome evolution in host specialist ectomycorrhizal fungi.</title>
        <authorList>
            <person name="Lofgren L.A."/>
            <person name="Nguyen N.H."/>
            <person name="Vilgalys R."/>
            <person name="Ruytinx J."/>
            <person name="Liao H.L."/>
            <person name="Branco S."/>
            <person name="Kuo A."/>
            <person name="LaButti K."/>
            <person name="Lipzen A."/>
            <person name="Andreopoulos W."/>
            <person name="Pangilinan J."/>
            <person name="Riley R."/>
            <person name="Hundley H."/>
            <person name="Na H."/>
            <person name="Barry K."/>
            <person name="Grigoriev I.V."/>
            <person name="Stajich J.E."/>
            <person name="Kennedy P.G."/>
        </authorList>
    </citation>
    <scope>NUCLEOTIDE SEQUENCE</scope>
    <source>
        <strain evidence="5">FC203</strain>
    </source>
</reference>
<keyword evidence="2" id="KW-0274">FAD</keyword>
<dbReference type="Pfam" id="PF01494">
    <property type="entry name" value="FAD_binding_3"/>
    <property type="match status" value="1"/>
</dbReference>
<accession>A0AAD4DNT3</accession>
<evidence type="ECO:0000259" key="4">
    <source>
        <dbReference type="Pfam" id="PF01494"/>
    </source>
</evidence>
<comment type="caution">
    <text evidence="5">The sequence shown here is derived from an EMBL/GenBank/DDBJ whole genome shotgun (WGS) entry which is preliminary data.</text>
</comment>
<dbReference type="GO" id="GO:0016491">
    <property type="term" value="F:oxidoreductase activity"/>
    <property type="evidence" value="ECO:0007669"/>
    <property type="project" value="UniProtKB-KW"/>
</dbReference>
<feature type="non-terminal residue" evidence="5">
    <location>
        <position position="116"/>
    </location>
</feature>
<organism evidence="5 6">
    <name type="scientific">Suillus fuscotomentosus</name>
    <dbReference type="NCBI Taxonomy" id="1912939"/>
    <lineage>
        <taxon>Eukaryota</taxon>
        <taxon>Fungi</taxon>
        <taxon>Dikarya</taxon>
        <taxon>Basidiomycota</taxon>
        <taxon>Agaricomycotina</taxon>
        <taxon>Agaricomycetes</taxon>
        <taxon>Agaricomycetidae</taxon>
        <taxon>Boletales</taxon>
        <taxon>Suillineae</taxon>
        <taxon>Suillaceae</taxon>
        <taxon>Suillus</taxon>
    </lineage>
</organism>
<evidence type="ECO:0000256" key="3">
    <source>
        <dbReference type="ARBA" id="ARBA00023002"/>
    </source>
</evidence>
<name>A0AAD4DNT3_9AGAM</name>
<dbReference type="Gene3D" id="3.50.50.60">
    <property type="entry name" value="FAD/NAD(P)-binding domain"/>
    <property type="match status" value="1"/>
</dbReference>
<proteinExistence type="predicted"/>
<dbReference type="Gene3D" id="3.30.70.2450">
    <property type="match status" value="1"/>
</dbReference>
<evidence type="ECO:0000313" key="5">
    <source>
        <dbReference type="EMBL" id="KAG1886905.1"/>
    </source>
</evidence>
<evidence type="ECO:0000313" key="6">
    <source>
        <dbReference type="Proteomes" id="UP001195769"/>
    </source>
</evidence>
<dbReference type="Proteomes" id="UP001195769">
    <property type="component" value="Unassembled WGS sequence"/>
</dbReference>
<keyword evidence="6" id="KW-1185">Reference proteome</keyword>
<dbReference type="GeneID" id="64670573"/>
<sequence>PKLIGQQLLDVILRRHLEKFLCSVEMGTELCSFVKEQSGEGVTTVLAKNGILETFDTKWMVGADGAKGVVRIQLGLTFLGETRDDIRMVMGDIRLHGVGLDRAVRPTSTCSMKECS</sequence>
<keyword evidence="1" id="KW-0285">Flavoprotein</keyword>
<dbReference type="InterPro" id="IPR002938">
    <property type="entry name" value="FAD-bd"/>
</dbReference>
<protein>
    <recommendedName>
        <fullName evidence="4">FAD-binding domain-containing protein</fullName>
    </recommendedName>
</protein>
<dbReference type="SUPFAM" id="SSF51905">
    <property type="entry name" value="FAD/NAD(P)-binding domain"/>
    <property type="match status" value="1"/>
</dbReference>
<feature type="domain" description="FAD-binding" evidence="4">
    <location>
        <begin position="2"/>
        <end position="94"/>
    </location>
</feature>
<dbReference type="InterPro" id="IPR036188">
    <property type="entry name" value="FAD/NAD-bd_sf"/>
</dbReference>
<keyword evidence="3" id="KW-0560">Oxidoreductase</keyword>